<dbReference type="EMBL" id="LNQE01001800">
    <property type="protein sequence ID" value="KUG05581.1"/>
    <property type="molecule type" value="Genomic_DNA"/>
</dbReference>
<protein>
    <submittedName>
        <fullName evidence="1">Uncharacterized protein</fullName>
    </submittedName>
</protein>
<reference evidence="1" key="1">
    <citation type="journal article" date="2015" name="Proc. Natl. Acad. Sci. U.S.A.">
        <title>Networks of energetic and metabolic interactions define dynamics in microbial communities.</title>
        <authorList>
            <person name="Embree M."/>
            <person name="Liu J.K."/>
            <person name="Al-Bassam M.M."/>
            <person name="Zengler K."/>
        </authorList>
    </citation>
    <scope>NUCLEOTIDE SEQUENCE</scope>
</reference>
<organism evidence="1">
    <name type="scientific">hydrocarbon metagenome</name>
    <dbReference type="NCBI Taxonomy" id="938273"/>
    <lineage>
        <taxon>unclassified sequences</taxon>
        <taxon>metagenomes</taxon>
        <taxon>ecological metagenomes</taxon>
    </lineage>
</organism>
<comment type="caution">
    <text evidence="1">The sequence shown here is derived from an EMBL/GenBank/DDBJ whole genome shotgun (WGS) entry which is preliminary data.</text>
</comment>
<accession>A0A0W8EAR5</accession>
<sequence>MPASGRAGRPYQYMGWPKGYQPSVWNGGFRRGGWQGWSNDAG</sequence>
<evidence type="ECO:0000313" key="1">
    <source>
        <dbReference type="EMBL" id="KUG05581.1"/>
    </source>
</evidence>
<gene>
    <name evidence="1" type="ORF">ASZ90_016988</name>
</gene>
<name>A0A0W8EAR5_9ZZZZ</name>
<proteinExistence type="predicted"/>
<dbReference type="AlphaFoldDB" id="A0A0W8EAR5"/>